<sequence>MLVVTHVPDIQPDNADQGKELVLAQDRILKLQSSVLSLQARNQELEAGLQQLSEDAEALKSANEIANATITGQQQEIDGLKAQIVNLTPAPDAATNEPADTKTTKTTK</sequence>
<dbReference type="AlphaFoldDB" id="A0A0T9RRQ7"/>
<name>A0A0T9RRQ7_9GAMM</name>
<dbReference type="EMBL" id="CQAZ01000163">
    <property type="protein sequence ID" value="CNI79853.1"/>
    <property type="molecule type" value="Genomic_DNA"/>
</dbReference>
<reference evidence="4" key="1">
    <citation type="submission" date="2015-03" db="EMBL/GenBank/DDBJ databases">
        <authorList>
            <consortium name="Pathogen Informatics"/>
        </authorList>
    </citation>
    <scope>NUCLEOTIDE SEQUENCE [LARGE SCALE GENOMIC DNA]</scope>
    <source>
        <strain evidence="4">A125KOH2</strain>
    </source>
</reference>
<proteinExistence type="predicted"/>
<feature type="region of interest" description="Disordered" evidence="2">
    <location>
        <begin position="88"/>
        <end position="108"/>
    </location>
</feature>
<keyword evidence="1" id="KW-0175">Coiled coil</keyword>
<accession>A0A0T9RRQ7</accession>
<gene>
    <name evidence="3" type="ORF">ERS008529_04900</name>
</gene>
<evidence type="ECO:0000256" key="2">
    <source>
        <dbReference type="SAM" id="MobiDB-lite"/>
    </source>
</evidence>
<protein>
    <submittedName>
        <fullName evidence="3">Uncharacterized protein</fullName>
    </submittedName>
</protein>
<evidence type="ECO:0000313" key="3">
    <source>
        <dbReference type="EMBL" id="CNI79853.1"/>
    </source>
</evidence>
<evidence type="ECO:0000256" key="1">
    <source>
        <dbReference type="SAM" id="Coils"/>
    </source>
</evidence>
<feature type="compositionally biased region" description="Basic and acidic residues" evidence="2">
    <location>
        <begin position="99"/>
        <end position="108"/>
    </location>
</feature>
<dbReference type="Proteomes" id="UP000045840">
    <property type="component" value="Unassembled WGS sequence"/>
</dbReference>
<feature type="coiled-coil region" evidence="1">
    <location>
        <begin position="35"/>
        <end position="83"/>
    </location>
</feature>
<organism evidence="3 4">
    <name type="scientific">Yersinia pekkanenii</name>
    <dbReference type="NCBI Taxonomy" id="1288385"/>
    <lineage>
        <taxon>Bacteria</taxon>
        <taxon>Pseudomonadati</taxon>
        <taxon>Pseudomonadota</taxon>
        <taxon>Gammaproteobacteria</taxon>
        <taxon>Enterobacterales</taxon>
        <taxon>Yersiniaceae</taxon>
        <taxon>Yersinia</taxon>
    </lineage>
</organism>
<evidence type="ECO:0000313" key="4">
    <source>
        <dbReference type="Proteomes" id="UP000045840"/>
    </source>
</evidence>